<accession>A0A0E9QUU7</accession>
<organism evidence="1">
    <name type="scientific">Anguilla anguilla</name>
    <name type="common">European freshwater eel</name>
    <name type="synonym">Muraena anguilla</name>
    <dbReference type="NCBI Taxonomy" id="7936"/>
    <lineage>
        <taxon>Eukaryota</taxon>
        <taxon>Metazoa</taxon>
        <taxon>Chordata</taxon>
        <taxon>Craniata</taxon>
        <taxon>Vertebrata</taxon>
        <taxon>Euteleostomi</taxon>
        <taxon>Actinopterygii</taxon>
        <taxon>Neopterygii</taxon>
        <taxon>Teleostei</taxon>
        <taxon>Anguilliformes</taxon>
        <taxon>Anguillidae</taxon>
        <taxon>Anguilla</taxon>
    </lineage>
</organism>
<dbReference type="AlphaFoldDB" id="A0A0E9QUU7"/>
<evidence type="ECO:0000313" key="1">
    <source>
        <dbReference type="EMBL" id="JAH20614.1"/>
    </source>
</evidence>
<dbReference type="EMBL" id="GBXM01087963">
    <property type="protein sequence ID" value="JAH20614.1"/>
    <property type="molecule type" value="Transcribed_RNA"/>
</dbReference>
<sequence>MQLNALLMKHFWCLEAMNLTFTNHCHFSLLTN</sequence>
<name>A0A0E9QUU7_ANGAN</name>
<reference evidence="1" key="2">
    <citation type="journal article" date="2015" name="Fish Shellfish Immunol.">
        <title>Early steps in the European eel (Anguilla anguilla)-Vibrio vulnificus interaction in the gills: Role of the RtxA13 toxin.</title>
        <authorList>
            <person name="Callol A."/>
            <person name="Pajuelo D."/>
            <person name="Ebbesson L."/>
            <person name="Teles M."/>
            <person name="MacKenzie S."/>
            <person name="Amaro C."/>
        </authorList>
    </citation>
    <scope>NUCLEOTIDE SEQUENCE</scope>
</reference>
<proteinExistence type="predicted"/>
<protein>
    <submittedName>
        <fullName evidence="1">Uncharacterized protein</fullName>
    </submittedName>
</protein>
<reference evidence="1" key="1">
    <citation type="submission" date="2014-11" db="EMBL/GenBank/DDBJ databases">
        <authorList>
            <person name="Amaro Gonzalez C."/>
        </authorList>
    </citation>
    <scope>NUCLEOTIDE SEQUENCE</scope>
</reference>